<dbReference type="FunFam" id="3.30.70.100:FF:000033">
    <property type="entry name" value="Copper-transporting ATPase HMA5"/>
    <property type="match status" value="1"/>
</dbReference>
<evidence type="ECO:0000259" key="5">
    <source>
        <dbReference type="PROSITE" id="PS50846"/>
    </source>
</evidence>
<comment type="similarity">
    <text evidence="2">Belongs to the cation transport ATPase (P-type) (TC 3.A.3) family. Type IB subfamily.</text>
</comment>
<dbReference type="Proteomes" id="UP001454036">
    <property type="component" value="Unassembled WGS sequence"/>
</dbReference>
<evidence type="ECO:0000256" key="2">
    <source>
        <dbReference type="ARBA" id="ARBA00006024"/>
    </source>
</evidence>
<evidence type="ECO:0000256" key="1">
    <source>
        <dbReference type="ARBA" id="ARBA00004170"/>
    </source>
</evidence>
<dbReference type="GO" id="GO:0016020">
    <property type="term" value="C:membrane"/>
    <property type="evidence" value="ECO:0007669"/>
    <property type="project" value="UniProtKB-SubCell"/>
</dbReference>
<dbReference type="InterPro" id="IPR017969">
    <property type="entry name" value="Heavy-metal-associated_CS"/>
</dbReference>
<dbReference type="NCBIfam" id="TIGR00003">
    <property type="entry name" value="copper ion binding protein"/>
    <property type="match status" value="1"/>
</dbReference>
<evidence type="ECO:0000313" key="6">
    <source>
        <dbReference type="EMBL" id="GAA0168588.1"/>
    </source>
</evidence>
<dbReference type="InterPro" id="IPR006121">
    <property type="entry name" value="HMA_dom"/>
</dbReference>
<dbReference type="GO" id="GO:0005507">
    <property type="term" value="F:copper ion binding"/>
    <property type="evidence" value="ECO:0007669"/>
    <property type="project" value="InterPro"/>
</dbReference>
<accession>A0AAV3R119</accession>
<protein>
    <recommendedName>
        <fullName evidence="5">HMA domain-containing protein</fullName>
    </recommendedName>
</protein>
<evidence type="ECO:0000313" key="7">
    <source>
        <dbReference type="Proteomes" id="UP001454036"/>
    </source>
</evidence>
<dbReference type="Pfam" id="PF00403">
    <property type="entry name" value="HMA"/>
    <property type="match status" value="2"/>
</dbReference>
<evidence type="ECO:0000256" key="4">
    <source>
        <dbReference type="ARBA" id="ARBA00023008"/>
    </source>
</evidence>
<dbReference type="PRINTS" id="PR00942">
    <property type="entry name" value="CUATPASEI"/>
</dbReference>
<evidence type="ECO:0000256" key="3">
    <source>
        <dbReference type="ARBA" id="ARBA00022723"/>
    </source>
</evidence>
<dbReference type="SUPFAM" id="SSF55008">
    <property type="entry name" value="HMA, heavy metal-associated domain"/>
    <property type="match status" value="2"/>
</dbReference>
<gene>
    <name evidence="6" type="ORF">LIER_40596</name>
</gene>
<keyword evidence="7" id="KW-1185">Reference proteome</keyword>
<dbReference type="InterPro" id="IPR006122">
    <property type="entry name" value="HMA_Cu_ion-bd"/>
</dbReference>
<name>A0AAV3R119_LITER</name>
<dbReference type="PANTHER" id="PTHR46594:SF4">
    <property type="entry name" value="P-TYPE CATION-TRANSPORTING ATPASE"/>
    <property type="match status" value="1"/>
</dbReference>
<dbReference type="PROSITE" id="PS50846">
    <property type="entry name" value="HMA_2"/>
    <property type="match status" value="2"/>
</dbReference>
<dbReference type="PROSITE" id="PS01047">
    <property type="entry name" value="HMA_1"/>
    <property type="match status" value="2"/>
</dbReference>
<proteinExistence type="inferred from homology"/>
<reference evidence="6 7" key="1">
    <citation type="submission" date="2024-01" db="EMBL/GenBank/DDBJ databases">
        <title>The complete chloroplast genome sequence of Lithospermum erythrorhizon: insights into the phylogenetic relationship among Boraginaceae species and the maternal lineages of purple gromwells.</title>
        <authorList>
            <person name="Okada T."/>
            <person name="Watanabe K."/>
        </authorList>
    </citation>
    <scope>NUCLEOTIDE SEQUENCE [LARGE SCALE GENOMIC DNA]</scope>
</reference>
<dbReference type="GO" id="GO:0009626">
    <property type="term" value="P:plant-type hypersensitive response"/>
    <property type="evidence" value="ECO:0007669"/>
    <property type="project" value="UniProtKB-KW"/>
</dbReference>
<dbReference type="FunFam" id="3.30.70.100:FF:000001">
    <property type="entry name" value="ATPase copper transporting beta"/>
    <property type="match status" value="1"/>
</dbReference>
<feature type="domain" description="HMA" evidence="5">
    <location>
        <begin position="96"/>
        <end position="160"/>
    </location>
</feature>
<dbReference type="PANTHER" id="PTHR46594">
    <property type="entry name" value="P-TYPE CATION-TRANSPORTING ATPASE"/>
    <property type="match status" value="1"/>
</dbReference>
<organism evidence="6 7">
    <name type="scientific">Lithospermum erythrorhizon</name>
    <name type="common">Purple gromwell</name>
    <name type="synonym">Lithospermum officinale var. erythrorhizon</name>
    <dbReference type="NCBI Taxonomy" id="34254"/>
    <lineage>
        <taxon>Eukaryota</taxon>
        <taxon>Viridiplantae</taxon>
        <taxon>Streptophyta</taxon>
        <taxon>Embryophyta</taxon>
        <taxon>Tracheophyta</taxon>
        <taxon>Spermatophyta</taxon>
        <taxon>Magnoliopsida</taxon>
        <taxon>eudicotyledons</taxon>
        <taxon>Gunneridae</taxon>
        <taxon>Pentapetalae</taxon>
        <taxon>asterids</taxon>
        <taxon>lamiids</taxon>
        <taxon>Boraginales</taxon>
        <taxon>Boraginaceae</taxon>
        <taxon>Boraginoideae</taxon>
        <taxon>Lithospermeae</taxon>
        <taxon>Lithospermum</taxon>
    </lineage>
</organism>
<dbReference type="Gene3D" id="3.30.70.100">
    <property type="match status" value="2"/>
</dbReference>
<keyword evidence="3" id="KW-0479">Metal-binding</keyword>
<keyword evidence="4" id="KW-0186">Copper</keyword>
<comment type="subcellular location">
    <subcellularLocation>
        <location evidence="1">Membrane</location>
        <topology evidence="1">Peripheral membrane protein</topology>
    </subcellularLocation>
</comment>
<feature type="domain" description="HMA" evidence="5">
    <location>
        <begin position="18"/>
        <end position="84"/>
    </location>
</feature>
<dbReference type="InterPro" id="IPR036163">
    <property type="entry name" value="HMA_dom_sf"/>
</dbReference>
<dbReference type="EMBL" id="BAABME010023681">
    <property type="protein sequence ID" value="GAA0168588.1"/>
    <property type="molecule type" value="Genomic_DNA"/>
</dbReference>
<dbReference type="AlphaFoldDB" id="A0AAV3R119"/>
<sequence length="199" mass="21951">MPNYPKGIFYDQENNLQTSALFSVMGMTCSACAGSVEKAIKRLPGINEAVVDVLNNRAHVVFYPSFVNEETIRETIEDVGFEATLLEEDRNVNSTQVCRVRIKGMTCTSCSSTIESALKVIPGVQKAQVALATEVAEIHYDQKILNYKKILEKDTGFQAKLISTGEDQSKIQLKVDGITSEDSVRMIVNPLQELPGVEC</sequence>
<dbReference type="CDD" id="cd00371">
    <property type="entry name" value="HMA"/>
    <property type="match status" value="2"/>
</dbReference>
<comment type="caution">
    <text evidence="6">The sequence shown here is derived from an EMBL/GenBank/DDBJ whole genome shotgun (WGS) entry which is preliminary data.</text>
</comment>